<dbReference type="EC" id="4.2.2.29" evidence="7"/>
<evidence type="ECO:0000256" key="1">
    <source>
        <dbReference type="ARBA" id="ARBA00022475"/>
    </source>
</evidence>
<evidence type="ECO:0000313" key="9">
    <source>
        <dbReference type="Proteomes" id="UP001575181"/>
    </source>
</evidence>
<evidence type="ECO:0000256" key="2">
    <source>
        <dbReference type="ARBA" id="ARBA00022692"/>
    </source>
</evidence>
<dbReference type="InterPro" id="IPR003770">
    <property type="entry name" value="MLTG-like"/>
</dbReference>
<dbReference type="CDD" id="cd08010">
    <property type="entry name" value="MltG_like"/>
    <property type="match status" value="1"/>
</dbReference>
<evidence type="ECO:0000256" key="7">
    <source>
        <dbReference type="HAMAP-Rule" id="MF_02065"/>
    </source>
</evidence>
<keyword evidence="1 7" id="KW-1003">Cell membrane</keyword>
<keyword evidence="7" id="KW-0997">Cell inner membrane</keyword>
<comment type="similarity">
    <text evidence="7">Belongs to the transglycosylase MltG family.</text>
</comment>
<keyword evidence="6 7" id="KW-0961">Cell wall biogenesis/degradation</keyword>
<organism evidence="8 9">
    <name type="scientific">Thiohalorhabdus methylotrophus</name>
    <dbReference type="NCBI Taxonomy" id="3242694"/>
    <lineage>
        <taxon>Bacteria</taxon>
        <taxon>Pseudomonadati</taxon>
        <taxon>Pseudomonadota</taxon>
        <taxon>Gammaproteobacteria</taxon>
        <taxon>Thiohalorhabdales</taxon>
        <taxon>Thiohalorhabdaceae</taxon>
        <taxon>Thiohalorhabdus</taxon>
    </lineage>
</organism>
<evidence type="ECO:0000256" key="6">
    <source>
        <dbReference type="ARBA" id="ARBA00023316"/>
    </source>
</evidence>
<accession>A0ABV4TZT4</accession>
<name>A0ABV4TZT4_9GAMM</name>
<dbReference type="EMBL" id="JBGUAW010000010">
    <property type="protein sequence ID" value="MFA9462090.1"/>
    <property type="molecule type" value="Genomic_DNA"/>
</dbReference>
<comment type="function">
    <text evidence="7">Functions as a peptidoglycan terminase that cleaves nascent peptidoglycan strands endolytically to terminate their elongation.</text>
</comment>
<dbReference type="NCBIfam" id="TIGR00247">
    <property type="entry name" value="endolytic transglycosylase MltG"/>
    <property type="match status" value="1"/>
</dbReference>
<dbReference type="RefSeq" id="WP_373656876.1">
    <property type="nucleotide sequence ID" value="NZ_JBGUAW010000010.1"/>
</dbReference>
<proteinExistence type="inferred from homology"/>
<dbReference type="PANTHER" id="PTHR30518:SF2">
    <property type="entry name" value="ENDOLYTIC MUREIN TRANSGLYCOSYLASE"/>
    <property type="match status" value="1"/>
</dbReference>
<dbReference type="Gene3D" id="3.30.1490.480">
    <property type="entry name" value="Endolytic murein transglycosylase"/>
    <property type="match status" value="1"/>
</dbReference>
<keyword evidence="9" id="KW-1185">Reference proteome</keyword>
<evidence type="ECO:0000256" key="3">
    <source>
        <dbReference type="ARBA" id="ARBA00022989"/>
    </source>
</evidence>
<dbReference type="Gene3D" id="3.30.160.60">
    <property type="entry name" value="Classic Zinc Finger"/>
    <property type="match status" value="1"/>
</dbReference>
<keyword evidence="2 7" id="KW-0812">Transmembrane</keyword>
<keyword evidence="4 7" id="KW-0472">Membrane</keyword>
<reference evidence="8 9" key="1">
    <citation type="submission" date="2024-08" db="EMBL/GenBank/DDBJ databases">
        <title>Whole-genome sequencing of halo(alkali)philic microorganisms from hypersaline lakes.</title>
        <authorList>
            <person name="Sorokin D.Y."/>
            <person name="Merkel A.Y."/>
            <person name="Messina E."/>
            <person name="Yakimov M."/>
        </authorList>
    </citation>
    <scope>NUCLEOTIDE SEQUENCE [LARGE SCALE GENOMIC DNA]</scope>
    <source>
        <strain evidence="8 9">Cl-TMA</strain>
    </source>
</reference>
<gene>
    <name evidence="7 8" type="primary">mltG</name>
    <name evidence="8" type="ORF">ACERLL_14820</name>
</gene>
<dbReference type="Pfam" id="PF02618">
    <property type="entry name" value="YceG"/>
    <property type="match status" value="1"/>
</dbReference>
<dbReference type="Proteomes" id="UP001575181">
    <property type="component" value="Unassembled WGS sequence"/>
</dbReference>
<dbReference type="HAMAP" id="MF_02065">
    <property type="entry name" value="MltG"/>
    <property type="match status" value="1"/>
</dbReference>
<comment type="caution">
    <text evidence="8">The sequence shown here is derived from an EMBL/GenBank/DDBJ whole genome shotgun (WGS) entry which is preliminary data.</text>
</comment>
<comment type="catalytic activity">
    <reaction evidence="7">
        <text>a peptidoglycan chain = a peptidoglycan chain with N-acetyl-1,6-anhydromuramyl-[peptide] at the reducing end + a peptidoglycan chain with N-acetylglucosamine at the non-reducing end.</text>
        <dbReference type="EC" id="4.2.2.29"/>
    </reaction>
</comment>
<evidence type="ECO:0000313" key="8">
    <source>
        <dbReference type="EMBL" id="MFA9462090.1"/>
    </source>
</evidence>
<protein>
    <recommendedName>
        <fullName evidence="7">Endolytic murein transglycosylase</fullName>
        <ecNumber evidence="7">4.2.2.29</ecNumber>
    </recommendedName>
    <alternativeName>
        <fullName evidence="7">Peptidoglycan lytic transglycosylase</fullName>
    </alternativeName>
    <alternativeName>
        <fullName evidence="7">Peptidoglycan polymerization terminase</fullName>
    </alternativeName>
</protein>
<keyword evidence="3 7" id="KW-1133">Transmembrane helix</keyword>
<keyword evidence="5 7" id="KW-0456">Lyase</keyword>
<evidence type="ECO:0000256" key="4">
    <source>
        <dbReference type="ARBA" id="ARBA00023136"/>
    </source>
</evidence>
<evidence type="ECO:0000256" key="5">
    <source>
        <dbReference type="ARBA" id="ARBA00023239"/>
    </source>
</evidence>
<dbReference type="PANTHER" id="PTHR30518">
    <property type="entry name" value="ENDOLYTIC MUREIN TRANSGLYCOSYLASE"/>
    <property type="match status" value="1"/>
</dbReference>
<feature type="site" description="Important for catalytic activity" evidence="7">
    <location>
        <position position="226"/>
    </location>
</feature>
<sequence>MRNPVRGWRRWLVVLTLLGLIGVGLGARHLYEFATTPLGDVSEPMLEVPKGTPFNQVVGRMVEHDWVDRPLEMKLLGRMFGVASRIHAGEYRLKPDMTPMAVLEALVSGDVVLHAVTLPEGWTVREFLERLRSKQTLEPEDVPDGPEDPSLLRLLGLEERGLENAEGWLFPETYRYPRGDDAATILRKSHKRMKAVLEEEWAARSADLPYDSAYEALILASIVEKETAVPEERPMIAGVFINRLRKGMRLQTDPTVIYGMGDAFNGNLKARHLRRRTPYNTYRIDGLPPTPIANPGRGAIRAVCQPADTDALYFVSRGDGTHVFSETLEEHNRAVRRFQLGGR</sequence>